<organism evidence="3 4">
    <name type="scientific">Euplotes crassus</name>
    <dbReference type="NCBI Taxonomy" id="5936"/>
    <lineage>
        <taxon>Eukaryota</taxon>
        <taxon>Sar</taxon>
        <taxon>Alveolata</taxon>
        <taxon>Ciliophora</taxon>
        <taxon>Intramacronucleata</taxon>
        <taxon>Spirotrichea</taxon>
        <taxon>Hypotrichia</taxon>
        <taxon>Euplotida</taxon>
        <taxon>Euplotidae</taxon>
        <taxon>Moneuplotes</taxon>
    </lineage>
</organism>
<evidence type="ECO:0000256" key="1">
    <source>
        <dbReference type="ARBA" id="ARBA00022737"/>
    </source>
</evidence>
<sequence>MEEVIRCFKASCDGKAQYFDEEDDVYVCETHLSKGDENATRIIFKEDVDENVRILDQSLNIFSIFTRNPANKDLYEEANALSNNLIRKTKEIKSNLSELGTYGIQKELQGIQTRVNEIKEIMEINPMFIQFLNRWFQGCMKEYILCTPPANQSSSQGQKFAGLKNEESNEEQKLENNEPPLLPFAPTASGETLLNFNRDKLEKDANSKKKKSSHKRSSSNSTSAPSKGKYIDRYEKKSKKRSHKREKRVACTVRNGARYTGEWIGSQRDGYGVQVWKDGSKYEGTWLNDKAYGFGTLYHADGDVYEGEWKDDKAHNYGKYTQSDGTIYEGKWKEDKKHGHGKETWPGGDCYEGKYIDGKKCGKGMLFLADGSVYEGEFANNEINGKGKCEWVDGKCYKGSWVNNKMDGKGKLTWRDGRYYKGEFKDNKKHGKGKFTMADGRAYDGEWLNGKQHGKGIFIKDGTTREGECVEGSRVRWL</sequence>
<evidence type="ECO:0000313" key="3">
    <source>
        <dbReference type="EMBL" id="CAI2359904.1"/>
    </source>
</evidence>
<dbReference type="Pfam" id="PF02493">
    <property type="entry name" value="MORN"/>
    <property type="match status" value="9"/>
</dbReference>
<evidence type="ECO:0000256" key="2">
    <source>
        <dbReference type="SAM" id="MobiDB-lite"/>
    </source>
</evidence>
<accession>A0AAD1U471</accession>
<comment type="caution">
    <text evidence="3">The sequence shown here is derived from an EMBL/GenBank/DDBJ whole genome shotgun (WGS) entry which is preliminary data.</text>
</comment>
<dbReference type="PANTHER" id="PTHR43215:SF14">
    <property type="entry name" value="RADIAL SPOKE HEAD 1 HOMOLOG"/>
    <property type="match status" value="1"/>
</dbReference>
<dbReference type="SUPFAM" id="SSF82185">
    <property type="entry name" value="Histone H3 K4-specific methyltransferase SET7/9 N-terminal domain"/>
    <property type="match status" value="2"/>
</dbReference>
<dbReference type="PANTHER" id="PTHR43215">
    <property type="entry name" value="RADIAL SPOKE HEAD 1 HOMOLOG"/>
    <property type="match status" value="1"/>
</dbReference>
<dbReference type="Gene3D" id="2.20.110.10">
    <property type="entry name" value="Histone H3 K4-specific methyltransferase SET7/9 N-terminal domain"/>
    <property type="match status" value="5"/>
</dbReference>
<dbReference type="FunFam" id="2.20.110.10:FF:000002">
    <property type="entry name" value="Phosphatidylinositol 4-phosphate 5-kinase 8"/>
    <property type="match status" value="2"/>
</dbReference>
<dbReference type="Proteomes" id="UP001295684">
    <property type="component" value="Unassembled WGS sequence"/>
</dbReference>
<evidence type="ECO:0000313" key="4">
    <source>
        <dbReference type="Proteomes" id="UP001295684"/>
    </source>
</evidence>
<gene>
    <name evidence="3" type="ORF">ECRASSUSDP1_LOCUS1198</name>
</gene>
<feature type="compositionally biased region" description="Basic and acidic residues" evidence="2">
    <location>
        <begin position="164"/>
        <end position="176"/>
    </location>
</feature>
<dbReference type="SMART" id="SM00698">
    <property type="entry name" value="MORN"/>
    <property type="match status" value="9"/>
</dbReference>
<name>A0AAD1U471_EUPCR</name>
<dbReference type="AlphaFoldDB" id="A0AAD1U471"/>
<feature type="compositionally biased region" description="Basic residues" evidence="2">
    <location>
        <begin position="208"/>
        <end position="217"/>
    </location>
</feature>
<reference evidence="3" key="1">
    <citation type="submission" date="2023-07" db="EMBL/GenBank/DDBJ databases">
        <authorList>
            <consortium name="AG Swart"/>
            <person name="Singh M."/>
            <person name="Singh A."/>
            <person name="Seah K."/>
            <person name="Emmerich C."/>
        </authorList>
    </citation>
    <scope>NUCLEOTIDE SEQUENCE</scope>
    <source>
        <strain evidence="3">DP1</strain>
    </source>
</reference>
<keyword evidence="4" id="KW-1185">Reference proteome</keyword>
<proteinExistence type="predicted"/>
<dbReference type="InterPro" id="IPR003409">
    <property type="entry name" value="MORN"/>
</dbReference>
<evidence type="ECO:0008006" key="5">
    <source>
        <dbReference type="Google" id="ProtNLM"/>
    </source>
</evidence>
<feature type="compositionally biased region" description="Basic residues" evidence="2">
    <location>
        <begin position="236"/>
        <end position="247"/>
    </location>
</feature>
<protein>
    <recommendedName>
        <fullName evidence="5">MORN repeat protein</fullName>
    </recommendedName>
</protein>
<feature type="region of interest" description="Disordered" evidence="2">
    <location>
        <begin position="202"/>
        <end position="249"/>
    </location>
</feature>
<keyword evidence="1" id="KW-0677">Repeat</keyword>
<feature type="region of interest" description="Disordered" evidence="2">
    <location>
        <begin position="151"/>
        <end position="188"/>
    </location>
</feature>
<dbReference type="GO" id="GO:0005829">
    <property type="term" value="C:cytosol"/>
    <property type="evidence" value="ECO:0007669"/>
    <property type="project" value="TreeGrafter"/>
</dbReference>
<dbReference type="EMBL" id="CAMPGE010001134">
    <property type="protein sequence ID" value="CAI2359904.1"/>
    <property type="molecule type" value="Genomic_DNA"/>
</dbReference>